<accession>A0A0K8PPS9</accession>
<proteinExistence type="predicted"/>
<dbReference type="RefSeq" id="WP_059419322.1">
    <property type="nucleotide sequence ID" value="NZ_DF968302.1"/>
</dbReference>
<dbReference type="OrthoDB" id="614750at2"/>
<gene>
    <name evidence="2" type="ORF">SAZU_4293</name>
</gene>
<protein>
    <submittedName>
        <fullName evidence="2">Uncharacterized protein</fullName>
    </submittedName>
</protein>
<sequence>MSDTDACPRTRPRRRWRERQGRAGASAVAVSLFASLLGLTGAGSAQAAAEPECAPLALAPFGDPGDAVGKATVPAQSSACFTVTAASAGLHLVTLDDSQNNAYTQMADADGTEVDCFDEEYRAEGWCQVPAAGTYTVKVVNSGWVDDEQTELTVVPLGSGTRGCAEPVGTGWDRPAVIRSAASPLAVDCQAFEGRPGERIRLTVGTKEYGESIAWITDATGARICEHFPEDGEDSCVLPGDGPYRVLSSVSRAGSGFPAEYALQVRRLNDPQGCATAPVLPFGPIEPRDFGTDACYTFSAAKAGRYTVHYVDEDRSAGAVRVYDAGGRTVCESGTDPCRIREAGTYTAVLGTNAFAPSRDRLVVFDRASGAGCAAIGTGLYKGKLSTVGQYDCLTLPVPKGGRIAALTPQTSAGLTPEVEVLDRDGTPQCDGEALQGGDCALTGEAPFRALVHTEDTGDTATGPYAVAFHRTDVAEDCPVLPAGSFAAGGAKATLTTGDGAFSHCLGIPAGAHSNAELLQLTATSGTAPAGFSVLDSDGTRVCERYATTDGWSVCSLTPGKAHTVLVTGRDEAATYALTRRDVTASASAAGCAKTAAVKVGGASLKSAAGAPGSITCHQVTTGAATDVVHVNVRDALGTANSAVLAGDGRVECSFRNSPCAVSGSTTHQVLVQTPSRLKAAPEYRLDALRIATADGPAAECAKVPSVAFGYGPVTGTLDESRTAMCAALPTAGFDRFETDIKDTTGATITAVPVLYNTSTWKNGCTHFIPEGYDCDVLGSSSASTPSLFLLGLPEKASSTAYSAKLTCSSTLCGTEKTDVTAVSPGTGVAGTEVKLTVTGTALGPDVRVQLSQAGKTINAPAESVSADNRTVTATVDLTGAATGTWNISVYTRGWEFQRGTFTVTPQPRLENTAAPKVTGTPKVGAKVTAAPGTWSATPSSYTYQWKADGTAIGGATASAYTIPAAQAGKKLSVTVTAVKAGWRSGSASSAAVTVAKGDAPKATKPPVISGTAKVGKTLKASTGTWSPAASSYGYQWYANGKAISGATKSSLVLKAAQQGKKITVKVVAHRTGHKDGSALSAATKAVAR</sequence>
<evidence type="ECO:0000313" key="2">
    <source>
        <dbReference type="EMBL" id="GAP49429.1"/>
    </source>
</evidence>
<dbReference type="Gene3D" id="2.60.40.2700">
    <property type="match status" value="2"/>
</dbReference>
<name>A0A0K8PPS9_STRAJ</name>
<evidence type="ECO:0000256" key="1">
    <source>
        <dbReference type="SAM" id="MobiDB-lite"/>
    </source>
</evidence>
<dbReference type="Gene3D" id="2.60.40.10">
    <property type="entry name" value="Immunoglobulins"/>
    <property type="match status" value="1"/>
</dbReference>
<dbReference type="PATRIC" id="fig|146537.3.peg.4519"/>
<dbReference type="GO" id="GO:0005975">
    <property type="term" value="P:carbohydrate metabolic process"/>
    <property type="evidence" value="ECO:0007669"/>
    <property type="project" value="UniProtKB-ARBA"/>
</dbReference>
<dbReference type="AlphaFoldDB" id="A0A0K8PPS9"/>
<feature type="region of interest" description="Disordered" evidence="1">
    <location>
        <begin position="1"/>
        <end position="21"/>
    </location>
</feature>
<dbReference type="EMBL" id="DF968302">
    <property type="protein sequence ID" value="GAP49429.1"/>
    <property type="molecule type" value="Genomic_DNA"/>
</dbReference>
<keyword evidence="3" id="KW-1185">Reference proteome</keyword>
<dbReference type="Proteomes" id="UP000053859">
    <property type="component" value="Unassembled WGS sequence"/>
</dbReference>
<dbReference type="InterPro" id="IPR013783">
    <property type="entry name" value="Ig-like_fold"/>
</dbReference>
<organism evidence="2 3">
    <name type="scientific">Streptomyces azureus</name>
    <dbReference type="NCBI Taxonomy" id="146537"/>
    <lineage>
        <taxon>Bacteria</taxon>
        <taxon>Bacillati</taxon>
        <taxon>Actinomycetota</taxon>
        <taxon>Actinomycetes</taxon>
        <taxon>Kitasatosporales</taxon>
        <taxon>Streptomycetaceae</taxon>
        <taxon>Streptomyces</taxon>
    </lineage>
</organism>
<evidence type="ECO:0000313" key="3">
    <source>
        <dbReference type="Proteomes" id="UP000053859"/>
    </source>
</evidence>
<reference evidence="2" key="1">
    <citation type="journal article" date="2015" name="Genome Announc.">
        <title>Draft Genome Sequence of Thiostrepton-Producing Streptomyces azureus ATCC 14921.</title>
        <authorList>
            <person name="Sakihara K."/>
            <person name="Maeda J."/>
            <person name="Tashiro K."/>
            <person name="Fujino Y."/>
            <person name="Kuhara S."/>
            <person name="Ohshima T."/>
            <person name="Ogata S."/>
            <person name="Doi K."/>
        </authorList>
    </citation>
    <scope>NUCLEOTIDE SEQUENCE [LARGE SCALE GENOMIC DNA]</scope>
    <source>
        <strain evidence="2">ATCC14921</strain>
    </source>
</reference>